<evidence type="ECO:0000313" key="1">
    <source>
        <dbReference type="EMBL" id="CAK9025638.1"/>
    </source>
</evidence>
<evidence type="ECO:0000313" key="3">
    <source>
        <dbReference type="Proteomes" id="UP001642484"/>
    </source>
</evidence>
<protein>
    <submittedName>
        <fullName evidence="1">Uncharacterized protein</fullName>
    </submittedName>
</protein>
<dbReference type="EMBL" id="CAXAMN010008557">
    <property type="protein sequence ID" value="CAK9025638.1"/>
    <property type="molecule type" value="Genomic_DNA"/>
</dbReference>
<reference evidence="1 3" key="1">
    <citation type="submission" date="2024-02" db="EMBL/GenBank/DDBJ databases">
        <authorList>
            <person name="Chen Y."/>
            <person name="Shah S."/>
            <person name="Dougan E. K."/>
            <person name="Thang M."/>
            <person name="Chan C."/>
        </authorList>
    </citation>
    <scope>NUCLEOTIDE SEQUENCE [LARGE SCALE GENOMIC DNA]</scope>
</reference>
<keyword evidence="3" id="KW-1185">Reference proteome</keyword>
<dbReference type="EMBL" id="CAXAMN010008668">
    <property type="protein sequence ID" value="CAK9026087.1"/>
    <property type="molecule type" value="Genomic_DNA"/>
</dbReference>
<evidence type="ECO:0000313" key="2">
    <source>
        <dbReference type="EMBL" id="CAK9026087.1"/>
    </source>
</evidence>
<accession>A0ABP0KHB2</accession>
<comment type="caution">
    <text evidence="1">The sequence shown here is derived from an EMBL/GenBank/DDBJ whole genome shotgun (WGS) entry which is preliminary data.</text>
</comment>
<organism evidence="1 3">
    <name type="scientific">Durusdinium trenchii</name>
    <dbReference type="NCBI Taxonomy" id="1381693"/>
    <lineage>
        <taxon>Eukaryota</taxon>
        <taxon>Sar</taxon>
        <taxon>Alveolata</taxon>
        <taxon>Dinophyceae</taxon>
        <taxon>Suessiales</taxon>
        <taxon>Symbiodiniaceae</taxon>
        <taxon>Durusdinium</taxon>
    </lineage>
</organism>
<gene>
    <name evidence="1" type="ORF">CCMP2556_LOCUS16061</name>
    <name evidence="2" type="ORF">CCMP2556_LOCUS16227</name>
</gene>
<dbReference type="Proteomes" id="UP001642484">
    <property type="component" value="Unassembled WGS sequence"/>
</dbReference>
<sequence length="103" mass="11477">MAPSSGEAQGFKLEFADLLPPLSTKNFLEEYWGRKPFSTSLSEDMLTIISVGFYDGNLAECVLWPVMRTIPASPSLTWIIFNQTSIKGGASSYHFASRQVPWI</sequence>
<proteinExistence type="predicted"/>
<name>A0ABP0KHB2_9DINO</name>